<dbReference type="Proteomes" id="UP001633002">
    <property type="component" value="Unassembled WGS sequence"/>
</dbReference>
<proteinExistence type="predicted"/>
<sequence>MGSEFCDPEYLCCELVEEFAADATNVSKVKVRLFHSGLTVETFRSCCSFSDKFLTCSKRKVGHESVVSGVHTAGIVLEAAQLLEPMILSHSFSSASEDEWTEASDRDKRESSGQSGSDWEYYAVGIFEEDLPRLGVVKLDEQFHVDLFEWRMADEFWGSHRVDYSHSTKFKGVHDVPIPSWFAEFLQPGRDADLQPIDIFNKMFPGIGKGSSKGTSGALWLAATVQTLHFYKAWRDQTELFSL</sequence>
<protein>
    <submittedName>
        <fullName evidence="1">Uncharacterized protein</fullName>
    </submittedName>
</protein>
<organism evidence="1 2">
    <name type="scientific">Riccia sorocarpa</name>
    <dbReference type="NCBI Taxonomy" id="122646"/>
    <lineage>
        <taxon>Eukaryota</taxon>
        <taxon>Viridiplantae</taxon>
        <taxon>Streptophyta</taxon>
        <taxon>Embryophyta</taxon>
        <taxon>Marchantiophyta</taxon>
        <taxon>Marchantiopsida</taxon>
        <taxon>Marchantiidae</taxon>
        <taxon>Marchantiales</taxon>
        <taxon>Ricciaceae</taxon>
        <taxon>Riccia</taxon>
    </lineage>
</organism>
<accession>A0ABD3H6I8</accession>
<comment type="caution">
    <text evidence="1">The sequence shown here is derived from an EMBL/GenBank/DDBJ whole genome shotgun (WGS) entry which is preliminary data.</text>
</comment>
<evidence type="ECO:0000313" key="1">
    <source>
        <dbReference type="EMBL" id="KAL3686142.1"/>
    </source>
</evidence>
<dbReference type="AlphaFoldDB" id="A0ABD3H6I8"/>
<dbReference type="EMBL" id="JBJQOH010000006">
    <property type="protein sequence ID" value="KAL3686142.1"/>
    <property type="molecule type" value="Genomic_DNA"/>
</dbReference>
<name>A0ABD3H6I8_9MARC</name>
<gene>
    <name evidence="1" type="ORF">R1sor_004164</name>
</gene>
<reference evidence="1 2" key="1">
    <citation type="submission" date="2024-09" db="EMBL/GenBank/DDBJ databases">
        <title>Chromosome-scale assembly of Riccia sorocarpa.</title>
        <authorList>
            <person name="Paukszto L."/>
        </authorList>
    </citation>
    <scope>NUCLEOTIDE SEQUENCE [LARGE SCALE GENOMIC DNA]</scope>
    <source>
        <strain evidence="1">LP-2024</strain>
        <tissue evidence="1">Aerial parts of the thallus</tissue>
    </source>
</reference>
<keyword evidence="2" id="KW-1185">Reference proteome</keyword>
<evidence type="ECO:0000313" key="2">
    <source>
        <dbReference type="Proteomes" id="UP001633002"/>
    </source>
</evidence>